<keyword evidence="2" id="KW-1185">Reference proteome</keyword>
<sequence>MSNKYYAIVKAGSDLTKPCLVVGWVAQPILQDGTSTPYQAAPGFEEVPLEISDEDWAERMASPQNPTQLNQGKLEPYVAPVPSLKEQATNALQQARLDVYNNYGILGEPTPAAWVTYLRALMTISNGTDTTSTSLPEEPSGSET</sequence>
<protein>
    <recommendedName>
        <fullName evidence="3">Phage tail protein</fullName>
    </recommendedName>
</protein>
<gene>
    <name evidence="1" type="ORF">CPA57_01905</name>
</gene>
<reference evidence="1 2" key="1">
    <citation type="submission" date="2017-09" db="EMBL/GenBank/DDBJ databases">
        <authorList>
            <person name="Jakob F."/>
        </authorList>
    </citation>
    <scope>NUCLEOTIDE SEQUENCE [LARGE SCALE GENOMIC DNA]</scope>
    <source>
        <strain evidence="1 2">TMW 2.1880</strain>
    </source>
</reference>
<evidence type="ECO:0008006" key="3">
    <source>
        <dbReference type="Google" id="ProtNLM"/>
    </source>
</evidence>
<dbReference type="RefSeq" id="WP_182081009.1">
    <property type="nucleotide sequence ID" value="NZ_NWUS01000001.1"/>
</dbReference>
<dbReference type="EMBL" id="NWUS01000001">
    <property type="protein sequence ID" value="MBA5725033.1"/>
    <property type="molecule type" value="Genomic_DNA"/>
</dbReference>
<comment type="caution">
    <text evidence="1">The sequence shown here is derived from an EMBL/GenBank/DDBJ whole genome shotgun (WGS) entry which is preliminary data.</text>
</comment>
<evidence type="ECO:0000313" key="1">
    <source>
        <dbReference type="EMBL" id="MBA5725033.1"/>
    </source>
</evidence>
<name>A0ABR5ZLD6_9PROT</name>
<dbReference type="Proteomes" id="UP001516390">
    <property type="component" value="Unassembled WGS sequence"/>
</dbReference>
<organism evidence="1 2">
    <name type="scientific">Bombella favorum</name>
    <dbReference type="NCBI Taxonomy" id="2039164"/>
    <lineage>
        <taxon>Bacteria</taxon>
        <taxon>Pseudomonadati</taxon>
        <taxon>Pseudomonadota</taxon>
        <taxon>Alphaproteobacteria</taxon>
        <taxon>Acetobacterales</taxon>
        <taxon>Acetobacteraceae</taxon>
        <taxon>Bombella</taxon>
    </lineage>
</organism>
<accession>A0ABR5ZLD6</accession>
<proteinExistence type="predicted"/>
<evidence type="ECO:0000313" key="2">
    <source>
        <dbReference type="Proteomes" id="UP001516390"/>
    </source>
</evidence>